<sequence length="479" mass="53028">MKRPYRTPEYMKNPHSTPGYTKSPHSTSGYMKGPHNIPGHIKSPHSIPGHIKSPHSTPGYTKNPPGHIRVPHSAPGHMKGPHNIPGHVKNPHNTPGHMMNPHSTPNNIRNQHSTQNSGPGNHHHNSNQDNWFPHVSDFPHNIKDIKTIISNPSYPGDYYSEAFKVKPSGPYNSDRPIPHSQKHSEPSSSPINSPKPHPGTGIPVIPHPKPVLGLPPKPRPTPVYPPKPHPSPAYPPRPFPSLNYPPRPHSHPVYNSRPYPGPLFYPPRPHTHSLHSSIPYSPPVYSPRPYSGYATTPPHIPPLQYRKPHSLPVPSLGVKPGPPYTSLLHPHPVYSPGPNLPNTSLRSLPVDLKAPSIPKQPPNNLSLKQVPDHSLPTIRPVTTPKLHKNFPSVKAPNTTFPKILVSDPDLTTANPHNKKEDIPAMSPTLMPMDWDLSPYQDEEQMRAAILQREEDFHALNVISNSSEIVNVMHEVVGVS</sequence>
<feature type="region of interest" description="Disordered" evidence="1">
    <location>
        <begin position="1"/>
        <end position="135"/>
    </location>
</feature>
<comment type="caution">
    <text evidence="2">The sequence shown here is derived from an EMBL/GenBank/DDBJ whole genome shotgun (WGS) entry which is preliminary data.</text>
</comment>
<feature type="compositionally biased region" description="Polar residues" evidence="1">
    <location>
        <begin position="14"/>
        <end position="29"/>
    </location>
</feature>
<feature type="region of interest" description="Disordered" evidence="1">
    <location>
        <begin position="165"/>
        <end position="241"/>
    </location>
</feature>
<name>A0AAE1P3U1_9EUCA</name>
<feature type="compositionally biased region" description="Pro residues" evidence="1">
    <location>
        <begin position="205"/>
        <end position="241"/>
    </location>
</feature>
<keyword evidence="3" id="KW-1185">Reference proteome</keyword>
<feature type="compositionally biased region" description="Polar residues" evidence="1">
    <location>
        <begin position="101"/>
        <end position="115"/>
    </location>
</feature>
<evidence type="ECO:0000313" key="2">
    <source>
        <dbReference type="EMBL" id="KAK4300236.1"/>
    </source>
</evidence>
<proteinExistence type="predicted"/>
<dbReference type="EMBL" id="JAWZYT010003094">
    <property type="protein sequence ID" value="KAK4300236.1"/>
    <property type="molecule type" value="Genomic_DNA"/>
</dbReference>
<evidence type="ECO:0000313" key="3">
    <source>
        <dbReference type="Proteomes" id="UP001292094"/>
    </source>
</evidence>
<dbReference type="Proteomes" id="UP001292094">
    <property type="component" value="Unassembled WGS sequence"/>
</dbReference>
<organism evidence="2 3">
    <name type="scientific">Petrolisthes manimaculis</name>
    <dbReference type="NCBI Taxonomy" id="1843537"/>
    <lineage>
        <taxon>Eukaryota</taxon>
        <taxon>Metazoa</taxon>
        <taxon>Ecdysozoa</taxon>
        <taxon>Arthropoda</taxon>
        <taxon>Crustacea</taxon>
        <taxon>Multicrustacea</taxon>
        <taxon>Malacostraca</taxon>
        <taxon>Eumalacostraca</taxon>
        <taxon>Eucarida</taxon>
        <taxon>Decapoda</taxon>
        <taxon>Pleocyemata</taxon>
        <taxon>Anomura</taxon>
        <taxon>Galatheoidea</taxon>
        <taxon>Porcellanidae</taxon>
        <taxon>Petrolisthes</taxon>
    </lineage>
</organism>
<protein>
    <submittedName>
        <fullName evidence="2">Uncharacterized protein</fullName>
    </submittedName>
</protein>
<gene>
    <name evidence="2" type="ORF">Pmani_027572</name>
</gene>
<reference evidence="2" key="1">
    <citation type="submission" date="2023-11" db="EMBL/GenBank/DDBJ databases">
        <title>Genome assemblies of two species of porcelain crab, Petrolisthes cinctipes and Petrolisthes manimaculis (Anomura: Porcellanidae).</title>
        <authorList>
            <person name="Angst P."/>
        </authorList>
    </citation>
    <scope>NUCLEOTIDE SEQUENCE</scope>
    <source>
        <strain evidence="2">PB745_02</strain>
        <tissue evidence="2">Gill</tissue>
    </source>
</reference>
<accession>A0AAE1P3U1</accession>
<dbReference type="AlphaFoldDB" id="A0AAE1P3U1"/>
<evidence type="ECO:0000256" key="1">
    <source>
        <dbReference type="SAM" id="MobiDB-lite"/>
    </source>
</evidence>